<evidence type="ECO:0000256" key="6">
    <source>
        <dbReference type="SAM" id="Phobius"/>
    </source>
</evidence>
<dbReference type="Pfam" id="PF17103">
    <property type="entry name" value="Stealth_CR4"/>
    <property type="match status" value="1"/>
</dbReference>
<accession>A0A834XJ12</accession>
<dbReference type="EMBL" id="JACMRX010000006">
    <property type="protein sequence ID" value="KAF7987777.1"/>
    <property type="molecule type" value="Genomic_DNA"/>
</dbReference>
<dbReference type="PANTHER" id="PTHR24045:SF0">
    <property type="entry name" value="N-ACETYLGLUCOSAMINE-1-PHOSPHOTRANSFERASE SUBUNITS ALPHA_BETA"/>
    <property type="match status" value="1"/>
</dbReference>
<reference evidence="8 9" key="1">
    <citation type="submission" date="2020-08" db="EMBL/GenBank/DDBJ databases">
        <title>Aphidius gifuensis genome sequencing and assembly.</title>
        <authorList>
            <person name="Du Z."/>
        </authorList>
    </citation>
    <scope>NUCLEOTIDE SEQUENCE [LARGE SCALE GENOMIC DNA]</scope>
    <source>
        <strain evidence="8">YNYX2018</strain>
        <tissue evidence="8">Adults</tissue>
    </source>
</reference>
<name>A0A834XJ12_APHGI</name>
<dbReference type="InterPro" id="IPR000800">
    <property type="entry name" value="Notch_dom"/>
</dbReference>
<dbReference type="OrthoDB" id="263283at2759"/>
<keyword evidence="2" id="KW-0808">Transferase</keyword>
<evidence type="ECO:0000256" key="4">
    <source>
        <dbReference type="ARBA" id="ARBA00023157"/>
    </source>
</evidence>
<proteinExistence type="inferred from homology"/>
<dbReference type="GO" id="GO:0003976">
    <property type="term" value="F:UDP-N-acetylglucosamine-lysosomal-enzyme N-acetylglucosaminephosphotransferase activity"/>
    <property type="evidence" value="ECO:0007669"/>
    <property type="project" value="TreeGrafter"/>
</dbReference>
<protein>
    <recommendedName>
        <fullName evidence="7">LNR domain-containing protein</fullName>
    </recommendedName>
</protein>
<feature type="domain" description="LNR" evidence="7">
    <location>
        <begin position="222"/>
        <end position="256"/>
    </location>
</feature>
<sequence>MSTWKLLQRRCYDLLSHKSSLLIIVIAFTCTFIGIIHFGEVWLAWSKEKYEAVFHSFNDNILGKSFQRKLCQHVPIDVVYTWVNGSDPIFINNLEKYVPMNDVNAAKSRFNDKDELRYSLRSLEMYAPWIRHVYIVTNGQIPNWLDMDNQRMTLITHDDIFINHKHLPTFSSPAIETHIHNIPGLSDKFLYFNDDIFLGNEIWPEDFITQTGGQKIHLAWPVPDCSDVCPWIWVGDGSCDTVCNTTTCEYDGGDCNSTNHITDSQMINEDFDYPFKILENNNNKETLRLFELLKDKNTQTVNYFNSKIPQLRKLKYINTPTTSTSSTSRRTEKLKLKLNKRKKLNTTINNNNIVIDKSKYKLKKIKEKNDDIINLINPNDQTNKLKIKNNKKLNKKLDTYAESLLYVNHIFNSVYGFERRKVPAHMPHLIDRNIIIELQKKFNNEYYKTSSHRIRNSKDMQFAFTYFYYIISEKIIESTNKIFDIFDTDKSGTWSDREIRTLLTRMYDLPLDYSLVIDFESIILNCSKNIKFDDVNDVPSGERYLDSTLPIVTRNLINKCTGIIDKIKKFGQISKYHHEIIKAGKNEIFEMLTSNVSHTVQILDNIRRQPKKFICLNDDLDPDKKMENDIVRALLNDFYRALYPLRSSFELPAQYRNRFSNRHDLFEWRKSRIRARNILLLLVTLLIFFTIYHIFHQTIKRFLRYRSLSTLNI</sequence>
<dbReference type="Pfam" id="PF17101">
    <property type="entry name" value="Stealth_CR1"/>
    <property type="match status" value="1"/>
</dbReference>
<evidence type="ECO:0000313" key="9">
    <source>
        <dbReference type="Proteomes" id="UP000639338"/>
    </source>
</evidence>
<dbReference type="GO" id="GO:0046835">
    <property type="term" value="P:carbohydrate phosphorylation"/>
    <property type="evidence" value="ECO:0007669"/>
    <property type="project" value="TreeGrafter"/>
</dbReference>
<comment type="similarity">
    <text evidence="1">Belongs to the stealth family.</text>
</comment>
<keyword evidence="4" id="KW-1015">Disulfide bond</keyword>
<gene>
    <name evidence="8" type="ORF">HCN44_003640</name>
</gene>
<keyword evidence="6" id="KW-0472">Membrane</keyword>
<keyword evidence="3" id="KW-0677">Repeat</keyword>
<dbReference type="InterPro" id="IPR047141">
    <property type="entry name" value="Stealth"/>
</dbReference>
<dbReference type="InterPro" id="IPR031356">
    <property type="entry name" value="Stealth_CR4"/>
</dbReference>
<dbReference type="AlphaFoldDB" id="A0A834XJ12"/>
<dbReference type="GO" id="GO:0016256">
    <property type="term" value="P:N-glycan processing to lysosome"/>
    <property type="evidence" value="ECO:0007669"/>
    <property type="project" value="TreeGrafter"/>
</dbReference>
<dbReference type="PANTHER" id="PTHR24045">
    <property type="match status" value="1"/>
</dbReference>
<feature type="transmembrane region" description="Helical" evidence="6">
    <location>
        <begin position="21"/>
        <end position="45"/>
    </location>
</feature>
<dbReference type="GO" id="GO:0005794">
    <property type="term" value="C:Golgi apparatus"/>
    <property type="evidence" value="ECO:0007669"/>
    <property type="project" value="TreeGrafter"/>
</dbReference>
<evidence type="ECO:0000256" key="2">
    <source>
        <dbReference type="ARBA" id="ARBA00022679"/>
    </source>
</evidence>
<organism evidence="8 9">
    <name type="scientific">Aphidius gifuensis</name>
    <name type="common">Parasitoid wasp</name>
    <dbReference type="NCBI Taxonomy" id="684658"/>
    <lineage>
        <taxon>Eukaryota</taxon>
        <taxon>Metazoa</taxon>
        <taxon>Ecdysozoa</taxon>
        <taxon>Arthropoda</taxon>
        <taxon>Hexapoda</taxon>
        <taxon>Insecta</taxon>
        <taxon>Pterygota</taxon>
        <taxon>Neoptera</taxon>
        <taxon>Endopterygota</taxon>
        <taxon>Hymenoptera</taxon>
        <taxon>Apocrita</taxon>
        <taxon>Ichneumonoidea</taxon>
        <taxon>Braconidae</taxon>
        <taxon>Aphidiinae</taxon>
        <taxon>Aphidius</taxon>
    </lineage>
</organism>
<evidence type="ECO:0000313" key="8">
    <source>
        <dbReference type="EMBL" id="KAF7987777.1"/>
    </source>
</evidence>
<dbReference type="Pfam" id="PF00066">
    <property type="entry name" value="Notch"/>
    <property type="match status" value="1"/>
</dbReference>
<evidence type="ECO:0000256" key="5">
    <source>
        <dbReference type="ARBA" id="ARBA00023180"/>
    </source>
</evidence>
<evidence type="ECO:0000256" key="1">
    <source>
        <dbReference type="ARBA" id="ARBA00007583"/>
    </source>
</evidence>
<dbReference type="SUPFAM" id="SSF47473">
    <property type="entry name" value="EF-hand"/>
    <property type="match status" value="1"/>
</dbReference>
<evidence type="ECO:0000259" key="7">
    <source>
        <dbReference type="SMART" id="SM00004"/>
    </source>
</evidence>
<keyword evidence="9" id="KW-1185">Reference proteome</keyword>
<dbReference type="SMART" id="SM00004">
    <property type="entry name" value="NL"/>
    <property type="match status" value="1"/>
</dbReference>
<evidence type="ECO:0000256" key="3">
    <source>
        <dbReference type="ARBA" id="ARBA00022737"/>
    </source>
</evidence>
<dbReference type="Gene3D" id="3.30.300.320">
    <property type="match status" value="1"/>
</dbReference>
<keyword evidence="5" id="KW-0325">Glycoprotein</keyword>
<keyword evidence="6" id="KW-1133">Transmembrane helix</keyword>
<keyword evidence="6" id="KW-0812">Transmembrane</keyword>
<dbReference type="InterPro" id="IPR031357">
    <property type="entry name" value="Stealth_CR3"/>
</dbReference>
<dbReference type="Pfam" id="PF17102">
    <property type="entry name" value="Stealth_CR3"/>
    <property type="match status" value="1"/>
</dbReference>
<dbReference type="Proteomes" id="UP000639338">
    <property type="component" value="Unassembled WGS sequence"/>
</dbReference>
<feature type="transmembrane region" description="Helical" evidence="6">
    <location>
        <begin position="678"/>
        <end position="695"/>
    </location>
</feature>
<comment type="caution">
    <text evidence="8">The sequence shown here is derived from an EMBL/GenBank/DDBJ whole genome shotgun (WGS) entry which is preliminary data.</text>
</comment>
<dbReference type="InterPro" id="IPR031358">
    <property type="entry name" value="Stealth_CR1"/>
</dbReference>
<dbReference type="InterPro" id="IPR011992">
    <property type="entry name" value="EF-hand-dom_pair"/>
</dbReference>
<dbReference type="InterPro" id="IPR021520">
    <property type="entry name" value="Stealth_CR2"/>
</dbReference>
<dbReference type="Pfam" id="PF11380">
    <property type="entry name" value="Stealth_CR2"/>
    <property type="match status" value="1"/>
</dbReference>